<proteinExistence type="predicted"/>
<name>A0A8T1AFE3_9STRA</name>
<sequence>MKSDTEACTDYCGACDTIVVYAMLVYHVAPL</sequence>
<organism evidence="1 2">
    <name type="scientific">Phytophthora cactorum</name>
    <dbReference type="NCBI Taxonomy" id="29920"/>
    <lineage>
        <taxon>Eukaryota</taxon>
        <taxon>Sar</taxon>
        <taxon>Stramenopiles</taxon>
        <taxon>Oomycota</taxon>
        <taxon>Peronosporomycetes</taxon>
        <taxon>Peronosporales</taxon>
        <taxon>Peronosporaceae</taxon>
        <taxon>Phytophthora</taxon>
    </lineage>
</organism>
<comment type="caution">
    <text evidence="1">The sequence shown here is derived from an EMBL/GenBank/DDBJ whole genome shotgun (WGS) entry which is preliminary data.</text>
</comment>
<evidence type="ECO:0000313" key="2">
    <source>
        <dbReference type="Proteomes" id="UP000736787"/>
    </source>
</evidence>
<dbReference type="EMBL" id="RCMK01002873">
    <property type="protein sequence ID" value="KAG2877960.1"/>
    <property type="molecule type" value="Genomic_DNA"/>
</dbReference>
<protein>
    <submittedName>
        <fullName evidence="1">Uncharacterized protein</fullName>
    </submittedName>
</protein>
<gene>
    <name evidence="1" type="ORF">PC117_g27001</name>
</gene>
<accession>A0A8T1AFE3</accession>
<dbReference type="AlphaFoldDB" id="A0A8T1AFE3"/>
<evidence type="ECO:0000313" key="1">
    <source>
        <dbReference type="EMBL" id="KAG2877960.1"/>
    </source>
</evidence>
<reference evidence="1" key="1">
    <citation type="submission" date="2018-10" db="EMBL/GenBank/DDBJ databases">
        <title>Effector identification in a new, highly contiguous assembly of the strawberry crown rot pathogen Phytophthora cactorum.</title>
        <authorList>
            <person name="Armitage A.D."/>
            <person name="Nellist C.F."/>
            <person name="Bates H."/>
            <person name="Vickerstaff R.J."/>
            <person name="Harrison R.J."/>
        </authorList>
    </citation>
    <scope>NUCLEOTIDE SEQUENCE</scope>
    <source>
        <strain evidence="1">4040</strain>
    </source>
</reference>
<dbReference type="Proteomes" id="UP000736787">
    <property type="component" value="Unassembled WGS sequence"/>
</dbReference>